<dbReference type="KEGG" id="qsa:O6P43_002267"/>
<proteinExistence type="predicted"/>
<comment type="caution">
    <text evidence="1">The sequence shown here is derived from an EMBL/GenBank/DDBJ whole genome shotgun (WGS) entry which is preliminary data.</text>
</comment>
<evidence type="ECO:0000313" key="2">
    <source>
        <dbReference type="Proteomes" id="UP001163823"/>
    </source>
</evidence>
<sequence>MVVVVKCPKMESFSCGLVEVPDQLKIVRVPVPVPVPVRVPVEADEGYFPEDLLHRDDRLWEKHCVNYLEDLLHQNRKLEQGQWFWMIDFNTTIQKLYSFANPKHPERSHFTRSITICSARRFHQVINQTFRYAREWEWEWEWELEWIA</sequence>
<name>A0AAD7VKC1_QUISA</name>
<gene>
    <name evidence="1" type="ORF">O6P43_002267</name>
</gene>
<dbReference type="AlphaFoldDB" id="A0AAD7VKC1"/>
<dbReference type="Proteomes" id="UP001163823">
    <property type="component" value="Chromosome 2"/>
</dbReference>
<dbReference type="EMBL" id="JARAOO010000002">
    <property type="protein sequence ID" value="KAJ7978790.1"/>
    <property type="molecule type" value="Genomic_DNA"/>
</dbReference>
<accession>A0AAD7VKC1</accession>
<organism evidence="1 2">
    <name type="scientific">Quillaja saponaria</name>
    <name type="common">Soap bark tree</name>
    <dbReference type="NCBI Taxonomy" id="32244"/>
    <lineage>
        <taxon>Eukaryota</taxon>
        <taxon>Viridiplantae</taxon>
        <taxon>Streptophyta</taxon>
        <taxon>Embryophyta</taxon>
        <taxon>Tracheophyta</taxon>
        <taxon>Spermatophyta</taxon>
        <taxon>Magnoliopsida</taxon>
        <taxon>eudicotyledons</taxon>
        <taxon>Gunneridae</taxon>
        <taxon>Pentapetalae</taxon>
        <taxon>rosids</taxon>
        <taxon>fabids</taxon>
        <taxon>Fabales</taxon>
        <taxon>Quillajaceae</taxon>
        <taxon>Quillaja</taxon>
    </lineage>
</organism>
<protein>
    <submittedName>
        <fullName evidence="1">Uncharacterized protein</fullName>
    </submittedName>
</protein>
<keyword evidence="2" id="KW-1185">Reference proteome</keyword>
<reference evidence="1" key="1">
    <citation type="journal article" date="2023" name="Science">
        <title>Elucidation of the pathway for biosynthesis of saponin adjuvants from the soapbark tree.</title>
        <authorList>
            <person name="Reed J."/>
            <person name="Orme A."/>
            <person name="El-Demerdash A."/>
            <person name="Owen C."/>
            <person name="Martin L.B.B."/>
            <person name="Misra R.C."/>
            <person name="Kikuchi S."/>
            <person name="Rejzek M."/>
            <person name="Martin A.C."/>
            <person name="Harkess A."/>
            <person name="Leebens-Mack J."/>
            <person name="Louveau T."/>
            <person name="Stephenson M.J."/>
            <person name="Osbourn A."/>
        </authorList>
    </citation>
    <scope>NUCLEOTIDE SEQUENCE</scope>
    <source>
        <strain evidence="1">S10</strain>
    </source>
</reference>
<evidence type="ECO:0000313" key="1">
    <source>
        <dbReference type="EMBL" id="KAJ7978790.1"/>
    </source>
</evidence>